<feature type="region of interest" description="Disordered" evidence="3">
    <location>
        <begin position="213"/>
        <end position="257"/>
    </location>
</feature>
<dbReference type="SUPFAM" id="SSF52540">
    <property type="entry name" value="P-loop containing nucleoside triphosphate hydrolases"/>
    <property type="match status" value="1"/>
</dbReference>
<organism evidence="4 5">
    <name type="scientific">Clydaea vesicula</name>
    <dbReference type="NCBI Taxonomy" id="447962"/>
    <lineage>
        <taxon>Eukaryota</taxon>
        <taxon>Fungi</taxon>
        <taxon>Fungi incertae sedis</taxon>
        <taxon>Chytridiomycota</taxon>
        <taxon>Chytridiomycota incertae sedis</taxon>
        <taxon>Chytridiomycetes</taxon>
        <taxon>Lobulomycetales</taxon>
        <taxon>Lobulomycetaceae</taxon>
        <taxon>Clydaea</taxon>
    </lineage>
</organism>
<dbReference type="Gene3D" id="3.40.50.300">
    <property type="entry name" value="P-loop containing nucleotide triphosphate hydrolases"/>
    <property type="match status" value="1"/>
</dbReference>
<dbReference type="Pfam" id="PF00071">
    <property type="entry name" value="Ras"/>
    <property type="match status" value="1"/>
</dbReference>
<dbReference type="SMART" id="SM00175">
    <property type="entry name" value="RAB"/>
    <property type="match status" value="1"/>
</dbReference>
<protein>
    <submittedName>
        <fullName evidence="4">Ras GTPase</fullName>
    </submittedName>
</protein>
<dbReference type="GO" id="GO:0003924">
    <property type="term" value="F:GTPase activity"/>
    <property type="evidence" value="ECO:0007669"/>
    <property type="project" value="InterPro"/>
</dbReference>
<dbReference type="Proteomes" id="UP001211065">
    <property type="component" value="Unassembled WGS sequence"/>
</dbReference>
<dbReference type="InterPro" id="IPR005225">
    <property type="entry name" value="Small_GTP-bd"/>
</dbReference>
<feature type="compositionally biased region" description="Low complexity" evidence="3">
    <location>
        <begin position="213"/>
        <end position="237"/>
    </location>
</feature>
<reference evidence="4" key="1">
    <citation type="submission" date="2020-05" db="EMBL/GenBank/DDBJ databases">
        <title>Phylogenomic resolution of chytrid fungi.</title>
        <authorList>
            <person name="Stajich J.E."/>
            <person name="Amses K."/>
            <person name="Simmons R."/>
            <person name="Seto K."/>
            <person name="Myers J."/>
            <person name="Bonds A."/>
            <person name="Quandt C.A."/>
            <person name="Barry K."/>
            <person name="Liu P."/>
            <person name="Grigoriev I."/>
            <person name="Longcore J.E."/>
            <person name="James T.Y."/>
        </authorList>
    </citation>
    <scope>NUCLEOTIDE SEQUENCE</scope>
    <source>
        <strain evidence="4">JEL0476</strain>
    </source>
</reference>
<gene>
    <name evidence="4" type="primary">RAS1_2</name>
    <name evidence="4" type="ORF">HK099_005014</name>
</gene>
<evidence type="ECO:0000313" key="4">
    <source>
        <dbReference type="EMBL" id="KAJ3218568.1"/>
    </source>
</evidence>
<dbReference type="SMART" id="SM00174">
    <property type="entry name" value="RHO"/>
    <property type="match status" value="1"/>
</dbReference>
<dbReference type="GO" id="GO:0005525">
    <property type="term" value="F:GTP binding"/>
    <property type="evidence" value="ECO:0007669"/>
    <property type="project" value="UniProtKB-KW"/>
</dbReference>
<dbReference type="PANTHER" id="PTHR24070">
    <property type="entry name" value="RAS, DI-RAS, AND RHEB FAMILY MEMBERS OF SMALL GTPASE SUPERFAMILY"/>
    <property type="match status" value="1"/>
</dbReference>
<keyword evidence="1" id="KW-0547">Nucleotide-binding</keyword>
<proteinExistence type="predicted"/>
<accession>A0AAD5TZT8</accession>
<dbReference type="InterPro" id="IPR027417">
    <property type="entry name" value="P-loop_NTPase"/>
</dbReference>
<dbReference type="AlphaFoldDB" id="A0AAD5TZT8"/>
<sequence>MLLVNDKGELTHLEVLVFGAAHVGKTALINSFLNSSQPSPNYDPTIEEQHCFYYNKIVLSIQDVGGHPFYSAIWSSAILAADAFLLVYDVGEKRSFDLIWPLYKQIIQLKLTRNVPILLVGNMVDTIVNTRQRQVSSEKAQNFAKILNIPSLETTAKAPHSVSHCFKTLIELAKKTTINLVKEDLVELSYSRRNDVNNLNQSKSVPLLSTTLSSNNSTLVSNSSHSSSENIPRSISKTSKTSLLENEDSNESGKKLNLETEEKNFLNKNHESSIFSFADKTTLEREEKKSENSTAIPTSTIERNKVAKGSFMLEPLPPPAKNSIRGRRDVVFSNWKKFKNKKESDVLDSRLNNQNNTLDKSDFNFLHEIKDSGVFLKSHINLNYAGNQKKINNSKSDLKIRTNLSNIKENIMQNEDYETPQEKELDFEQRLINKSTKAKMIMNLSNSFNSIEEDIVDSIQQESCQYNNKYVANDHSDERNLRNIEENGIYFDEEEEKDFFSSSPIIAEKAYTSNTDLVPGGEQKAKFSIKKMKSLQFIFNKKK</sequence>
<dbReference type="GO" id="GO:0016020">
    <property type="term" value="C:membrane"/>
    <property type="evidence" value="ECO:0007669"/>
    <property type="project" value="InterPro"/>
</dbReference>
<keyword evidence="2" id="KW-0342">GTP-binding</keyword>
<evidence type="ECO:0000256" key="2">
    <source>
        <dbReference type="ARBA" id="ARBA00023134"/>
    </source>
</evidence>
<dbReference type="GO" id="GO:0007165">
    <property type="term" value="P:signal transduction"/>
    <property type="evidence" value="ECO:0007669"/>
    <property type="project" value="InterPro"/>
</dbReference>
<keyword evidence="5" id="KW-1185">Reference proteome</keyword>
<dbReference type="NCBIfam" id="TIGR00231">
    <property type="entry name" value="small_GTP"/>
    <property type="match status" value="1"/>
</dbReference>
<comment type="caution">
    <text evidence="4">The sequence shown here is derived from an EMBL/GenBank/DDBJ whole genome shotgun (WGS) entry which is preliminary data.</text>
</comment>
<evidence type="ECO:0000256" key="1">
    <source>
        <dbReference type="ARBA" id="ARBA00022741"/>
    </source>
</evidence>
<evidence type="ECO:0000313" key="5">
    <source>
        <dbReference type="Proteomes" id="UP001211065"/>
    </source>
</evidence>
<dbReference type="EMBL" id="JADGJW010000374">
    <property type="protein sequence ID" value="KAJ3218568.1"/>
    <property type="molecule type" value="Genomic_DNA"/>
</dbReference>
<dbReference type="PROSITE" id="PS51419">
    <property type="entry name" value="RAB"/>
    <property type="match status" value="1"/>
</dbReference>
<dbReference type="SMART" id="SM00173">
    <property type="entry name" value="RAS"/>
    <property type="match status" value="1"/>
</dbReference>
<dbReference type="InterPro" id="IPR001806">
    <property type="entry name" value="Small_GTPase"/>
</dbReference>
<dbReference type="InterPro" id="IPR020849">
    <property type="entry name" value="Small_GTPase_Ras-type"/>
</dbReference>
<evidence type="ECO:0000256" key="3">
    <source>
        <dbReference type="SAM" id="MobiDB-lite"/>
    </source>
</evidence>
<dbReference type="PROSITE" id="PS51421">
    <property type="entry name" value="RAS"/>
    <property type="match status" value="1"/>
</dbReference>
<dbReference type="PRINTS" id="PR00449">
    <property type="entry name" value="RASTRNSFRMNG"/>
</dbReference>
<name>A0AAD5TZT8_9FUNG</name>